<dbReference type="EMBL" id="NAJL01000079">
    <property type="protein sequence ID" value="TKA22276.1"/>
    <property type="molecule type" value="Genomic_DNA"/>
</dbReference>
<feature type="compositionally biased region" description="Low complexity" evidence="1">
    <location>
        <begin position="27"/>
        <end position="59"/>
    </location>
</feature>
<feature type="compositionally biased region" description="Polar residues" evidence="1">
    <location>
        <begin position="78"/>
        <end position="114"/>
    </location>
</feature>
<evidence type="ECO:0000313" key="2">
    <source>
        <dbReference type="EMBL" id="TKA22276.1"/>
    </source>
</evidence>
<reference evidence="2 3" key="1">
    <citation type="submission" date="2017-03" db="EMBL/GenBank/DDBJ databases">
        <title>Genomes of endolithic fungi from Antarctica.</title>
        <authorList>
            <person name="Coleine C."/>
            <person name="Masonjones S."/>
            <person name="Stajich J.E."/>
        </authorList>
    </citation>
    <scope>NUCLEOTIDE SEQUENCE [LARGE SCALE GENOMIC DNA]</scope>
    <source>
        <strain evidence="2 3">CCFEE 6315</strain>
    </source>
</reference>
<organism evidence="2 3">
    <name type="scientific">Salinomyces thailandicus</name>
    <dbReference type="NCBI Taxonomy" id="706561"/>
    <lineage>
        <taxon>Eukaryota</taxon>
        <taxon>Fungi</taxon>
        <taxon>Dikarya</taxon>
        <taxon>Ascomycota</taxon>
        <taxon>Pezizomycotina</taxon>
        <taxon>Dothideomycetes</taxon>
        <taxon>Dothideomycetidae</taxon>
        <taxon>Mycosphaerellales</taxon>
        <taxon>Teratosphaeriaceae</taxon>
        <taxon>Salinomyces</taxon>
    </lineage>
</organism>
<dbReference type="AlphaFoldDB" id="A0A4U0TKN7"/>
<evidence type="ECO:0000256" key="1">
    <source>
        <dbReference type="SAM" id="MobiDB-lite"/>
    </source>
</evidence>
<comment type="caution">
    <text evidence="2">The sequence shown here is derived from an EMBL/GenBank/DDBJ whole genome shotgun (WGS) entry which is preliminary data.</text>
</comment>
<name>A0A4U0TKN7_9PEZI</name>
<proteinExistence type="predicted"/>
<dbReference type="OrthoDB" id="4157208at2759"/>
<dbReference type="Proteomes" id="UP000308549">
    <property type="component" value="Unassembled WGS sequence"/>
</dbReference>
<accession>A0A4U0TKN7</accession>
<sequence length="156" mass="16329">MVVETRSQRQQPSYLQRPPYPSIPAPSAHAQQQSSVFQSSSSSLSSLSSLSSAPHSQASPNMLSQPAFGAQAPLPSPNGCQPNSYFDAMAQSSHSAQNRIPVSQGPTVGASNFGQRGAGVGTPETVPFLKDFSLVAEAAKRAQMACLERDLGEVGL</sequence>
<keyword evidence="3" id="KW-1185">Reference proteome</keyword>
<feature type="region of interest" description="Disordered" evidence="1">
    <location>
        <begin position="1"/>
        <end position="122"/>
    </location>
</feature>
<evidence type="ECO:0000313" key="3">
    <source>
        <dbReference type="Proteomes" id="UP000308549"/>
    </source>
</evidence>
<protein>
    <submittedName>
        <fullName evidence="2">Uncharacterized protein</fullName>
    </submittedName>
</protein>
<gene>
    <name evidence="2" type="ORF">B0A50_08238</name>
</gene>